<proteinExistence type="predicted"/>
<comment type="caution">
    <text evidence="1">The sequence shown here is derived from an EMBL/GenBank/DDBJ whole genome shotgun (WGS) entry which is preliminary data.</text>
</comment>
<evidence type="ECO:0000313" key="1">
    <source>
        <dbReference type="EMBL" id="KKW17432.1"/>
    </source>
</evidence>
<protein>
    <submittedName>
        <fullName evidence="1">Uncharacterized protein</fullName>
    </submittedName>
</protein>
<evidence type="ECO:0000313" key="2">
    <source>
        <dbReference type="Proteomes" id="UP000033982"/>
    </source>
</evidence>
<gene>
    <name evidence="1" type="ORF">UY58_C0003G0009</name>
</gene>
<sequence>MKLDKQGKLEQFPPINGVYKRKDGRWFMRPDAQSEGAELPEDMARQIRLDLRIERRMGNPLNYKSRAFHNEIDCHQTALRAIGMGDSARNLFRFPNERFKTFQSLDETTSYIRDAVGKKMGLAQIKGSAEMIWHSFLTGVDELGRIICFERGTGEDSSFYVVLFEDIYKSYESYAEREMYGVIMFPIYWAVGPVDEIKQSSLTQTAKIKK</sequence>
<accession>A0A0G1YQY8</accession>
<name>A0A0G1YQY8_9BACT</name>
<dbReference type="EMBL" id="LCQN01000003">
    <property type="protein sequence ID" value="KKW17432.1"/>
    <property type="molecule type" value="Genomic_DNA"/>
</dbReference>
<dbReference type="AlphaFoldDB" id="A0A0G1YQY8"/>
<reference evidence="1 2" key="1">
    <citation type="journal article" date="2015" name="Nature">
        <title>rRNA introns, odd ribosomes, and small enigmatic genomes across a large radiation of phyla.</title>
        <authorList>
            <person name="Brown C.T."/>
            <person name="Hug L.A."/>
            <person name="Thomas B.C."/>
            <person name="Sharon I."/>
            <person name="Castelle C.J."/>
            <person name="Singh A."/>
            <person name="Wilkins M.J."/>
            <person name="Williams K.H."/>
            <person name="Banfield J.F."/>
        </authorList>
    </citation>
    <scope>NUCLEOTIDE SEQUENCE [LARGE SCALE GENOMIC DNA]</scope>
</reference>
<dbReference type="Proteomes" id="UP000033982">
    <property type="component" value="Unassembled WGS sequence"/>
</dbReference>
<organism evidence="1 2">
    <name type="scientific">Candidatus Magasanikbacteria bacterium GW2011_GWA2_50_22</name>
    <dbReference type="NCBI Taxonomy" id="1619043"/>
    <lineage>
        <taxon>Bacteria</taxon>
        <taxon>Candidatus Magasanikiibacteriota</taxon>
    </lineage>
</organism>